<accession>A0ABU7DCR1</accession>
<evidence type="ECO:0000313" key="3">
    <source>
        <dbReference type="Proteomes" id="UP001352852"/>
    </source>
</evidence>
<reference evidence="2 3" key="1">
    <citation type="submission" date="2021-06" db="EMBL/GenBank/DDBJ databases">
        <authorList>
            <person name="Palmer J.M."/>
        </authorList>
    </citation>
    <scope>NUCLEOTIDE SEQUENCE [LARGE SCALE GENOMIC DNA]</scope>
    <source>
        <strain evidence="2 3">CL_MEX2019</strain>
        <tissue evidence="2">Muscle</tissue>
    </source>
</reference>
<feature type="compositionally biased region" description="Polar residues" evidence="1">
    <location>
        <begin position="26"/>
        <end position="43"/>
    </location>
</feature>
<gene>
    <name evidence="2" type="ORF">CHARACLAT_033244</name>
</gene>
<name>A0ABU7DCR1_9TELE</name>
<evidence type="ECO:0000256" key="1">
    <source>
        <dbReference type="SAM" id="MobiDB-lite"/>
    </source>
</evidence>
<sequence>MEELNRPSAPDQNFNLLEQIHENLNTLYPPDSHQNPSTSQNADQHGGHFKQEIAVSSDQIGQDPPAVVERERFNNHEIRRPFTIPQPCPGNVPVLAAFYTNIMRILIELADAARSLTRRNNVVQLELVGENLNRPITFTVTDNGNMILPAFENFVDD</sequence>
<evidence type="ECO:0000313" key="2">
    <source>
        <dbReference type="EMBL" id="MED6272711.1"/>
    </source>
</evidence>
<proteinExistence type="predicted"/>
<dbReference type="EMBL" id="JAHUTJ010023164">
    <property type="protein sequence ID" value="MED6272711.1"/>
    <property type="molecule type" value="Genomic_DNA"/>
</dbReference>
<keyword evidence="3" id="KW-1185">Reference proteome</keyword>
<organism evidence="2 3">
    <name type="scientific">Characodon lateralis</name>
    <dbReference type="NCBI Taxonomy" id="208331"/>
    <lineage>
        <taxon>Eukaryota</taxon>
        <taxon>Metazoa</taxon>
        <taxon>Chordata</taxon>
        <taxon>Craniata</taxon>
        <taxon>Vertebrata</taxon>
        <taxon>Euteleostomi</taxon>
        <taxon>Actinopterygii</taxon>
        <taxon>Neopterygii</taxon>
        <taxon>Teleostei</taxon>
        <taxon>Neoteleostei</taxon>
        <taxon>Acanthomorphata</taxon>
        <taxon>Ovalentaria</taxon>
        <taxon>Atherinomorphae</taxon>
        <taxon>Cyprinodontiformes</taxon>
        <taxon>Goodeidae</taxon>
        <taxon>Characodon</taxon>
    </lineage>
</organism>
<feature type="region of interest" description="Disordered" evidence="1">
    <location>
        <begin position="26"/>
        <end position="46"/>
    </location>
</feature>
<comment type="caution">
    <text evidence="2">The sequence shown here is derived from an EMBL/GenBank/DDBJ whole genome shotgun (WGS) entry which is preliminary data.</text>
</comment>
<protein>
    <submittedName>
        <fullName evidence="2">Uncharacterized protein</fullName>
    </submittedName>
</protein>
<dbReference type="Proteomes" id="UP001352852">
    <property type="component" value="Unassembled WGS sequence"/>
</dbReference>